<gene>
    <name evidence="2" type="ORF">EVG20_g6887</name>
</gene>
<keyword evidence="3" id="KW-1185">Reference proteome</keyword>
<dbReference type="InterPro" id="IPR032675">
    <property type="entry name" value="LRR_dom_sf"/>
</dbReference>
<name>A0A4Y9YKA4_9AGAM</name>
<comment type="caution">
    <text evidence="2">The sequence shown here is derived from an EMBL/GenBank/DDBJ whole genome shotgun (WGS) entry which is preliminary data.</text>
</comment>
<dbReference type="OrthoDB" id="3178870at2759"/>
<dbReference type="Gene3D" id="3.80.10.10">
    <property type="entry name" value="Ribonuclease Inhibitor"/>
    <property type="match status" value="1"/>
</dbReference>
<dbReference type="Proteomes" id="UP000298327">
    <property type="component" value="Unassembled WGS sequence"/>
</dbReference>
<accession>A0A4Y9YKA4</accession>
<sequence>MIDRGALPLPVEIINEIFQYLPSYSDFPSLLLANTRIHEIARRQLYSHIDDVHGAQAIRLLASLIKYDRPKSNISSSSLLRHLPSRHELVRGLGFDFGNNRLSVNALVLIHNALRRLPHLTALTLEFSSTDNRRLLSWIFPLDAPFKLKSFITSVRYEPRLARFLESQPELLDLSLRGLQSITPFTLKRDALPRLQTFRSVHAGPTVIAEIVANRPVQGVSLSLYSDHDFCALSMLALSSATVKRLTILILDYAAPSELLPQVAAHLPDLEALHIVALVAQYDMSVHVQDTLRGSASLLSAFPSLRYLTLMATNAKGTAEDEASIAACWAKSCPTLKTIIMPQGKVWFPCNGRWVCTPTNGRTGSKDAGGEAGCKV</sequence>
<reference evidence="2 3" key="1">
    <citation type="submission" date="2019-02" db="EMBL/GenBank/DDBJ databases">
        <title>Genome sequencing of the rare red list fungi Dentipellis fragilis.</title>
        <authorList>
            <person name="Buettner E."/>
            <person name="Kellner H."/>
        </authorList>
    </citation>
    <scope>NUCLEOTIDE SEQUENCE [LARGE SCALE GENOMIC DNA]</scope>
    <source>
        <strain evidence="2 3">DSM 105465</strain>
    </source>
</reference>
<evidence type="ECO:0000313" key="3">
    <source>
        <dbReference type="Proteomes" id="UP000298327"/>
    </source>
</evidence>
<feature type="domain" description="F-box" evidence="1">
    <location>
        <begin position="3"/>
        <end position="49"/>
    </location>
</feature>
<dbReference type="SUPFAM" id="SSF52047">
    <property type="entry name" value="RNI-like"/>
    <property type="match status" value="1"/>
</dbReference>
<proteinExistence type="predicted"/>
<evidence type="ECO:0000259" key="1">
    <source>
        <dbReference type="PROSITE" id="PS50181"/>
    </source>
</evidence>
<organism evidence="2 3">
    <name type="scientific">Dentipellis fragilis</name>
    <dbReference type="NCBI Taxonomy" id="205917"/>
    <lineage>
        <taxon>Eukaryota</taxon>
        <taxon>Fungi</taxon>
        <taxon>Dikarya</taxon>
        <taxon>Basidiomycota</taxon>
        <taxon>Agaricomycotina</taxon>
        <taxon>Agaricomycetes</taxon>
        <taxon>Russulales</taxon>
        <taxon>Hericiaceae</taxon>
        <taxon>Dentipellis</taxon>
    </lineage>
</organism>
<dbReference type="AlphaFoldDB" id="A0A4Y9YKA4"/>
<dbReference type="InterPro" id="IPR001810">
    <property type="entry name" value="F-box_dom"/>
</dbReference>
<evidence type="ECO:0000313" key="2">
    <source>
        <dbReference type="EMBL" id="TFY61891.1"/>
    </source>
</evidence>
<protein>
    <recommendedName>
        <fullName evidence="1">F-box domain-containing protein</fullName>
    </recommendedName>
</protein>
<dbReference type="EMBL" id="SEOQ01000487">
    <property type="protein sequence ID" value="TFY61891.1"/>
    <property type="molecule type" value="Genomic_DNA"/>
</dbReference>
<dbReference type="PROSITE" id="PS50181">
    <property type="entry name" value="FBOX"/>
    <property type="match status" value="1"/>
</dbReference>